<evidence type="ECO:0000256" key="1">
    <source>
        <dbReference type="SAM" id="SignalP"/>
    </source>
</evidence>
<feature type="chain" id="PRO_5034354014" evidence="1">
    <location>
        <begin position="24"/>
        <end position="185"/>
    </location>
</feature>
<feature type="signal peptide" evidence="1">
    <location>
        <begin position="1"/>
        <end position="23"/>
    </location>
</feature>
<evidence type="ECO:0000313" key="2">
    <source>
        <dbReference type="EMBL" id="CAF9936784.1"/>
    </source>
</evidence>
<dbReference type="Proteomes" id="UP000664534">
    <property type="component" value="Unassembled WGS sequence"/>
</dbReference>
<name>A0A8H3G578_9LECA</name>
<accession>A0A8H3G578</accession>
<reference evidence="2" key="1">
    <citation type="submission" date="2021-03" db="EMBL/GenBank/DDBJ databases">
        <authorList>
            <person name="Tagirdzhanova G."/>
        </authorList>
    </citation>
    <scope>NUCLEOTIDE SEQUENCE</scope>
</reference>
<proteinExistence type="predicted"/>
<comment type="caution">
    <text evidence="2">The sequence shown here is derived from an EMBL/GenBank/DDBJ whole genome shotgun (WGS) entry which is preliminary data.</text>
</comment>
<evidence type="ECO:0000313" key="3">
    <source>
        <dbReference type="Proteomes" id="UP000664534"/>
    </source>
</evidence>
<dbReference type="OrthoDB" id="3867638at2759"/>
<gene>
    <name evidence="2" type="ORF">IMSHALPRED_010890</name>
</gene>
<keyword evidence="1" id="KW-0732">Signal</keyword>
<keyword evidence="3" id="KW-1185">Reference proteome</keyword>
<protein>
    <submittedName>
        <fullName evidence="2">Uncharacterized protein</fullName>
    </submittedName>
</protein>
<organism evidence="2 3">
    <name type="scientific">Imshaugia aleurites</name>
    <dbReference type="NCBI Taxonomy" id="172621"/>
    <lineage>
        <taxon>Eukaryota</taxon>
        <taxon>Fungi</taxon>
        <taxon>Dikarya</taxon>
        <taxon>Ascomycota</taxon>
        <taxon>Pezizomycotina</taxon>
        <taxon>Lecanoromycetes</taxon>
        <taxon>OSLEUM clade</taxon>
        <taxon>Lecanoromycetidae</taxon>
        <taxon>Lecanorales</taxon>
        <taxon>Lecanorineae</taxon>
        <taxon>Parmeliaceae</taxon>
        <taxon>Imshaugia</taxon>
    </lineage>
</organism>
<sequence length="185" mass="19494">MKLSMLPLSPFLLITTSIPSLLAAPTSSAEPIAQDLSPRSLPAGWIPGNYWGDDGALLDAYLNAVNWTGPSSWDVEFCAYDNTSPVYQWGILLPSQPPGGCAGGFLDNFRGRCGVISTWGCTWMGAEGTTAMLYFATSVFCTAYDITAAIDAASYGAIPNMDCQPADKIDGGDVGFDLPFAGDGK</sequence>
<dbReference type="AlphaFoldDB" id="A0A8H3G578"/>
<dbReference type="EMBL" id="CAJPDT010000094">
    <property type="protein sequence ID" value="CAF9936784.1"/>
    <property type="molecule type" value="Genomic_DNA"/>
</dbReference>